<protein>
    <submittedName>
        <fullName evidence="1">Uncharacterized protein</fullName>
    </submittedName>
</protein>
<keyword evidence="2" id="KW-1185">Reference proteome</keyword>
<evidence type="ECO:0000313" key="2">
    <source>
        <dbReference type="Proteomes" id="UP000271889"/>
    </source>
</evidence>
<organism evidence="1 2">
    <name type="scientific">Cylicostephanus goldi</name>
    <name type="common">Nematode worm</name>
    <dbReference type="NCBI Taxonomy" id="71465"/>
    <lineage>
        <taxon>Eukaryota</taxon>
        <taxon>Metazoa</taxon>
        <taxon>Ecdysozoa</taxon>
        <taxon>Nematoda</taxon>
        <taxon>Chromadorea</taxon>
        <taxon>Rhabditida</taxon>
        <taxon>Rhabditina</taxon>
        <taxon>Rhabditomorpha</taxon>
        <taxon>Strongyloidea</taxon>
        <taxon>Strongylidae</taxon>
        <taxon>Cylicostephanus</taxon>
    </lineage>
</organism>
<dbReference type="AlphaFoldDB" id="A0A3P7NEN8"/>
<dbReference type="EMBL" id="UYRV01135280">
    <property type="protein sequence ID" value="VDN38710.1"/>
    <property type="molecule type" value="Genomic_DNA"/>
</dbReference>
<dbReference type="Proteomes" id="UP000271889">
    <property type="component" value="Unassembled WGS sequence"/>
</dbReference>
<accession>A0A3P7NEN8</accession>
<evidence type="ECO:0000313" key="1">
    <source>
        <dbReference type="EMBL" id="VDN38710.1"/>
    </source>
</evidence>
<reference evidence="1 2" key="1">
    <citation type="submission" date="2018-11" db="EMBL/GenBank/DDBJ databases">
        <authorList>
            <consortium name="Pathogen Informatics"/>
        </authorList>
    </citation>
    <scope>NUCLEOTIDE SEQUENCE [LARGE SCALE GENOMIC DNA]</scope>
</reference>
<name>A0A3P7NEN8_CYLGO</name>
<sequence length="67" mass="7738">MYKTIMKKISYRTAGYFPYAGFYGGYPGYFGLGAPLAYETYPFGYDYGYPFGYVSQLVYLCRVNSRI</sequence>
<proteinExistence type="predicted"/>
<gene>
    <name evidence="1" type="ORF">CGOC_LOCUS13795</name>
</gene>